<keyword evidence="3" id="KW-1185">Reference proteome</keyword>
<proteinExistence type="predicted"/>
<reference evidence="2" key="1">
    <citation type="submission" date="2020-11" db="EMBL/GenBank/DDBJ databases">
        <authorList>
            <consortium name="DOE Joint Genome Institute"/>
            <person name="Ahrendt S."/>
            <person name="Riley R."/>
            <person name="Andreopoulos W."/>
            <person name="Labutti K."/>
            <person name="Pangilinan J."/>
            <person name="Ruiz-Duenas F.J."/>
            <person name="Barrasa J.M."/>
            <person name="Sanchez-Garcia M."/>
            <person name="Camarero S."/>
            <person name="Miyauchi S."/>
            <person name="Serrano A."/>
            <person name="Linde D."/>
            <person name="Babiker R."/>
            <person name="Drula E."/>
            <person name="Ayuso-Fernandez I."/>
            <person name="Pacheco R."/>
            <person name="Padilla G."/>
            <person name="Ferreira P."/>
            <person name="Barriuso J."/>
            <person name="Kellner H."/>
            <person name="Castanera R."/>
            <person name="Alfaro M."/>
            <person name="Ramirez L."/>
            <person name="Pisabarro A.G."/>
            <person name="Kuo A."/>
            <person name="Tritt A."/>
            <person name="Lipzen A."/>
            <person name="He G."/>
            <person name="Yan M."/>
            <person name="Ng V."/>
            <person name="Cullen D."/>
            <person name="Martin F."/>
            <person name="Rosso M.-N."/>
            <person name="Henrissat B."/>
            <person name="Hibbett D."/>
            <person name="Martinez A.T."/>
            <person name="Grigoriev I.V."/>
        </authorList>
    </citation>
    <scope>NUCLEOTIDE SEQUENCE</scope>
    <source>
        <strain evidence="2">AH 40177</strain>
    </source>
</reference>
<accession>A0A9P5PKB5</accession>
<gene>
    <name evidence="2" type="ORF">BDP27DRAFT_1422903</name>
</gene>
<dbReference type="AlphaFoldDB" id="A0A9P5PKB5"/>
<feature type="compositionally biased region" description="Low complexity" evidence="1">
    <location>
        <begin position="69"/>
        <end position="85"/>
    </location>
</feature>
<protein>
    <submittedName>
        <fullName evidence="2">Uncharacterized protein</fullName>
    </submittedName>
</protein>
<feature type="region of interest" description="Disordered" evidence="1">
    <location>
        <begin position="157"/>
        <end position="203"/>
    </location>
</feature>
<sequence>MPHSKASWPPSSIFRPLLQGGPKVPLNMKPRIETVAKPTSLKDPSSVSRTTQSGRASYMPRPPTPTPQPALKTKSKASAKAPAKPKALKVKAKPKGTSKAKAKVVADPSFELKDEPNKDLPVALLACQPWKIPTWSSTKPAKVVRLDIVALGAELMVQDTPDNSDDGEWEDEGAGSGGEEWEDSRQGEGSPQPLVSAASAPGSHRSSVAQMLEGVYPPPLKMTAKHTGGCPLCCRDKMPTCEALIITRNNIPKHALLDSLFRKLMAFSPDKLMASLDSEKYQTLVLDFQALPSIWEIFPFGPSKVYVQTYKHPFKVNPSWGLTPELCRLDKIPLINGGSNSYTASNLIHANWPSDIGNTPKGREMACPSCKSCKPKDSPDCNIACDENGNCCYGFHCNVCEKVHLFCPDNLKLGKYMTYMNDMYNSSVGAPDSLQHIIWAIMGLCSVLDQAAAIVKQQKKLLTLIATSFDQELQQLQEIGKDPLVFLEIVVPTLPDKSIGLNKWAFFVSLMNWDSALTPSENWGIPGQAESSKISKASGEDKPDWMAPFLYI</sequence>
<comment type="caution">
    <text evidence="2">The sequence shown here is derived from an EMBL/GenBank/DDBJ whole genome shotgun (WGS) entry which is preliminary data.</text>
</comment>
<feature type="compositionally biased region" description="Basic residues" evidence="1">
    <location>
        <begin position="86"/>
        <end position="102"/>
    </location>
</feature>
<feature type="region of interest" description="Disordered" evidence="1">
    <location>
        <begin position="1"/>
        <end position="106"/>
    </location>
</feature>
<evidence type="ECO:0000256" key="1">
    <source>
        <dbReference type="SAM" id="MobiDB-lite"/>
    </source>
</evidence>
<feature type="compositionally biased region" description="Acidic residues" evidence="1">
    <location>
        <begin position="162"/>
        <end position="173"/>
    </location>
</feature>
<organism evidence="2 3">
    <name type="scientific">Rhodocollybia butyracea</name>
    <dbReference type="NCBI Taxonomy" id="206335"/>
    <lineage>
        <taxon>Eukaryota</taxon>
        <taxon>Fungi</taxon>
        <taxon>Dikarya</taxon>
        <taxon>Basidiomycota</taxon>
        <taxon>Agaricomycotina</taxon>
        <taxon>Agaricomycetes</taxon>
        <taxon>Agaricomycetidae</taxon>
        <taxon>Agaricales</taxon>
        <taxon>Marasmiineae</taxon>
        <taxon>Omphalotaceae</taxon>
        <taxon>Rhodocollybia</taxon>
    </lineage>
</organism>
<dbReference type="Proteomes" id="UP000772434">
    <property type="component" value="Unassembled WGS sequence"/>
</dbReference>
<evidence type="ECO:0000313" key="3">
    <source>
        <dbReference type="Proteomes" id="UP000772434"/>
    </source>
</evidence>
<feature type="compositionally biased region" description="Polar residues" evidence="1">
    <location>
        <begin position="42"/>
        <end position="55"/>
    </location>
</feature>
<dbReference type="EMBL" id="JADNRY010000074">
    <property type="protein sequence ID" value="KAF9067349.1"/>
    <property type="molecule type" value="Genomic_DNA"/>
</dbReference>
<name>A0A9P5PKB5_9AGAR</name>
<evidence type="ECO:0000313" key="2">
    <source>
        <dbReference type="EMBL" id="KAF9067349.1"/>
    </source>
</evidence>